<protein>
    <submittedName>
        <fullName evidence="1">Uncharacterized protein</fullName>
    </submittedName>
</protein>
<comment type="caution">
    <text evidence="1">The sequence shown here is derived from an EMBL/GenBank/DDBJ whole genome shotgun (WGS) entry which is preliminary data.</text>
</comment>
<evidence type="ECO:0000313" key="1">
    <source>
        <dbReference type="EMBL" id="KNF05586.1"/>
    </source>
</evidence>
<gene>
    <name evidence="1" type="ORF">PSTG_01395</name>
</gene>
<dbReference type="Proteomes" id="UP000054564">
    <property type="component" value="Unassembled WGS sequence"/>
</dbReference>
<reference evidence="2" key="1">
    <citation type="submission" date="2014-03" db="EMBL/GenBank/DDBJ databases">
        <title>The Genome Sequence of Puccinia striiformis f. sp. tritici PST-78.</title>
        <authorList>
            <consortium name="The Broad Institute Genome Sequencing Platform"/>
            <person name="Cuomo C."/>
            <person name="Hulbert S."/>
            <person name="Chen X."/>
            <person name="Walker B."/>
            <person name="Young S.K."/>
            <person name="Zeng Q."/>
            <person name="Gargeya S."/>
            <person name="Fitzgerald M."/>
            <person name="Haas B."/>
            <person name="Abouelleil A."/>
            <person name="Alvarado L."/>
            <person name="Arachchi H.M."/>
            <person name="Berlin A.M."/>
            <person name="Chapman S.B."/>
            <person name="Goldberg J."/>
            <person name="Griggs A."/>
            <person name="Gujja S."/>
            <person name="Hansen M."/>
            <person name="Howarth C."/>
            <person name="Imamovic A."/>
            <person name="Larimer J."/>
            <person name="McCowan C."/>
            <person name="Montmayeur A."/>
            <person name="Murphy C."/>
            <person name="Neiman D."/>
            <person name="Pearson M."/>
            <person name="Priest M."/>
            <person name="Roberts A."/>
            <person name="Saif S."/>
            <person name="Shea T."/>
            <person name="Sisk P."/>
            <person name="Sykes S."/>
            <person name="Wortman J."/>
            <person name="Nusbaum C."/>
            <person name="Birren B."/>
        </authorList>
    </citation>
    <scope>NUCLEOTIDE SEQUENCE [LARGE SCALE GENOMIC DNA]</scope>
    <source>
        <strain evidence="2">race PST-78</strain>
    </source>
</reference>
<sequence>MKTALILDGTSKANGNNKNMLLSKQHVDTRSSSLFVNPEQLPIGPLSCHTTVSVCENTCGRKVQASRQDQTALNSKPIRLTFDVDLFKYPESLTSNGGKLSTKLEILFRILNRSELVMTEDQFVMYHSTAFRDYNLPEPAEMFPGITFSERDHPSHIRNDLAFRFLAENQAPWARRYEGIIGADFEFRLRRISAASGKRLHSVKDLIIAYFVLVETISTIVPRKEGTNDINLELENSLKLVEIIYEIIEPNELINHHAIQSKRSAIVEKLISRNFTHNTARLWVLLDIWVEVSRTKFFEAILRSARSSSLNNSTKEFFWVVFFLSIKNFTAQLKTPTP</sequence>
<keyword evidence="2" id="KW-1185">Reference proteome</keyword>
<proteinExistence type="predicted"/>
<organism evidence="1 2">
    <name type="scientific">Puccinia striiformis f. sp. tritici PST-78</name>
    <dbReference type="NCBI Taxonomy" id="1165861"/>
    <lineage>
        <taxon>Eukaryota</taxon>
        <taxon>Fungi</taxon>
        <taxon>Dikarya</taxon>
        <taxon>Basidiomycota</taxon>
        <taxon>Pucciniomycotina</taxon>
        <taxon>Pucciniomycetes</taxon>
        <taxon>Pucciniales</taxon>
        <taxon>Pucciniaceae</taxon>
        <taxon>Puccinia</taxon>
    </lineage>
</organism>
<name>A0A0L0W260_9BASI</name>
<dbReference type="AlphaFoldDB" id="A0A0L0W260"/>
<evidence type="ECO:0000313" key="2">
    <source>
        <dbReference type="Proteomes" id="UP000054564"/>
    </source>
</evidence>
<accession>A0A0L0W260</accession>
<dbReference type="EMBL" id="AJIL01000007">
    <property type="protein sequence ID" value="KNF05586.1"/>
    <property type="molecule type" value="Genomic_DNA"/>
</dbReference>